<comment type="caution">
    <text evidence="3">The sequence shown here is derived from an EMBL/GenBank/DDBJ whole genome shotgun (WGS) entry which is preliminary data.</text>
</comment>
<reference evidence="3" key="2">
    <citation type="submission" date="2021-04" db="EMBL/GenBank/DDBJ databases">
        <authorList>
            <person name="Podell S."/>
        </authorList>
    </citation>
    <scope>NUCLEOTIDE SEQUENCE</scope>
    <source>
        <strain evidence="3">Hildebrandi</strain>
    </source>
</reference>
<dbReference type="GO" id="GO:0006952">
    <property type="term" value="P:defense response"/>
    <property type="evidence" value="ECO:0007669"/>
    <property type="project" value="InterPro"/>
</dbReference>
<dbReference type="GO" id="GO:0003697">
    <property type="term" value="F:single-stranded DNA binding"/>
    <property type="evidence" value="ECO:0007669"/>
    <property type="project" value="InterPro"/>
</dbReference>
<dbReference type="EMBL" id="JAGRRH010000011">
    <property type="protein sequence ID" value="KAG7362477.1"/>
    <property type="molecule type" value="Genomic_DNA"/>
</dbReference>
<dbReference type="EMBL" id="JAGRRH010000034">
    <property type="protein sequence ID" value="KAG7339460.1"/>
    <property type="molecule type" value="Genomic_DNA"/>
</dbReference>
<protein>
    <submittedName>
        <fullName evidence="3">Whirly transcription factor domain containing protein</fullName>
    </submittedName>
</protein>
<name>A0A9K3LI06_9STRA</name>
<proteinExistence type="predicted"/>
<dbReference type="AlphaFoldDB" id="A0A9K3LI06"/>
<reference evidence="3" key="1">
    <citation type="journal article" date="2021" name="Sci. Rep.">
        <title>Diploid genomic architecture of Nitzschia inconspicua, an elite biomass production diatom.</title>
        <authorList>
            <person name="Oliver A."/>
            <person name="Podell S."/>
            <person name="Pinowska A."/>
            <person name="Traller J.C."/>
            <person name="Smith S.R."/>
            <person name="McClure R."/>
            <person name="Beliaev A."/>
            <person name="Bohutskyi P."/>
            <person name="Hill E.A."/>
            <person name="Rabines A."/>
            <person name="Zheng H."/>
            <person name="Allen L.Z."/>
            <person name="Kuo A."/>
            <person name="Grigoriev I.V."/>
            <person name="Allen A.E."/>
            <person name="Hazlebeck D."/>
            <person name="Allen E.E."/>
        </authorList>
    </citation>
    <scope>NUCLEOTIDE SEQUENCE</scope>
    <source>
        <strain evidence="3">Hildebrandi</strain>
    </source>
</reference>
<dbReference type="OrthoDB" id="511009at2759"/>
<feature type="region of interest" description="Disordered" evidence="1">
    <location>
        <begin position="265"/>
        <end position="285"/>
    </location>
</feature>
<dbReference type="PANTHER" id="PTHR31745:SF1">
    <property type="entry name" value="SINGLE-STRANDED DNA-BINDING PROTEIN WHY2, MITOCHONDRIAL"/>
    <property type="match status" value="1"/>
</dbReference>
<evidence type="ECO:0000313" key="4">
    <source>
        <dbReference type="Proteomes" id="UP000693970"/>
    </source>
</evidence>
<sequence>MMQLLPSTCNNSNLQHQYRNFSFYQNNNNNSYNTFHPNQLMGPSYQIYGEDSALTVRAIPPEFRQLPSGKIVLNTANSRGRLLLQFNPRSQDGRYQWDQSIRFALSAEEAASVFLARLDPQRLYMSQHSHNNNNNNDDDTVTIAQPPNTVAVAEIVRRANANNFPDPTTPPPRFDEINSNDSIPEKIFRARLQDDGSVHLVVDFERDGIGGQEPPSNNETRGPIAIDLMVGEYHVLRSIVQYSLPRLIGWSAMLDASLEQSIEKSAADVPSPHNYQGRNGGEVPF</sequence>
<dbReference type="Proteomes" id="UP000693970">
    <property type="component" value="Unassembled WGS sequence"/>
</dbReference>
<gene>
    <name evidence="2" type="ORF">IV203_024830</name>
    <name evidence="3" type="ORF">IV203_025361</name>
</gene>
<organism evidence="3 4">
    <name type="scientific">Nitzschia inconspicua</name>
    <dbReference type="NCBI Taxonomy" id="303405"/>
    <lineage>
        <taxon>Eukaryota</taxon>
        <taxon>Sar</taxon>
        <taxon>Stramenopiles</taxon>
        <taxon>Ochrophyta</taxon>
        <taxon>Bacillariophyta</taxon>
        <taxon>Bacillariophyceae</taxon>
        <taxon>Bacillariophycidae</taxon>
        <taxon>Bacillariales</taxon>
        <taxon>Bacillariaceae</taxon>
        <taxon>Nitzschia</taxon>
    </lineage>
</organism>
<evidence type="ECO:0000256" key="1">
    <source>
        <dbReference type="SAM" id="MobiDB-lite"/>
    </source>
</evidence>
<evidence type="ECO:0000313" key="2">
    <source>
        <dbReference type="EMBL" id="KAG7339460.1"/>
    </source>
</evidence>
<keyword evidence="4" id="KW-1185">Reference proteome</keyword>
<dbReference type="InterPro" id="IPR013742">
    <property type="entry name" value="Whirly"/>
</dbReference>
<dbReference type="GO" id="GO:0006355">
    <property type="term" value="P:regulation of DNA-templated transcription"/>
    <property type="evidence" value="ECO:0007669"/>
    <property type="project" value="InterPro"/>
</dbReference>
<evidence type="ECO:0000313" key="3">
    <source>
        <dbReference type="EMBL" id="KAG7362477.1"/>
    </source>
</evidence>
<dbReference type="Pfam" id="PF08536">
    <property type="entry name" value="Whirly"/>
    <property type="match status" value="1"/>
</dbReference>
<accession>A0A9K3LI06</accession>
<dbReference type="PANTHER" id="PTHR31745">
    <property type="entry name" value="SINGLE-STRANDED DNA-BINDING PROTEIN WHY2, MITOCHONDRIAL"/>
    <property type="match status" value="1"/>
</dbReference>